<feature type="domain" description="PAC" evidence="9">
    <location>
        <begin position="154"/>
        <end position="208"/>
    </location>
</feature>
<dbReference type="PANTHER" id="PTHR43065:SF48">
    <property type="entry name" value="HISTIDINE KINASE"/>
    <property type="match status" value="1"/>
</dbReference>
<keyword evidence="5" id="KW-0902">Two-component regulatory system</keyword>
<dbReference type="InterPro" id="IPR003661">
    <property type="entry name" value="HisK_dim/P_dom"/>
</dbReference>
<dbReference type="SMART" id="SM00387">
    <property type="entry name" value="HATPase_c"/>
    <property type="match status" value="1"/>
</dbReference>
<evidence type="ECO:0000313" key="10">
    <source>
        <dbReference type="EMBL" id="CDM92726.1"/>
    </source>
</evidence>
<feature type="domain" description="PAC" evidence="9">
    <location>
        <begin position="523"/>
        <end position="575"/>
    </location>
</feature>
<dbReference type="AlphaFoldDB" id="A0A9P1NXK7"/>
<dbReference type="InterPro" id="IPR003594">
    <property type="entry name" value="HATPase_dom"/>
</dbReference>
<dbReference type="InterPro" id="IPR001610">
    <property type="entry name" value="PAC"/>
</dbReference>
<dbReference type="InterPro" id="IPR000014">
    <property type="entry name" value="PAS"/>
</dbReference>
<evidence type="ECO:0000256" key="1">
    <source>
        <dbReference type="ARBA" id="ARBA00000085"/>
    </source>
</evidence>
<evidence type="ECO:0000256" key="2">
    <source>
        <dbReference type="ARBA" id="ARBA00012438"/>
    </source>
</evidence>
<feature type="domain" description="Histidine kinase" evidence="7">
    <location>
        <begin position="609"/>
        <end position="862"/>
    </location>
</feature>
<dbReference type="Gene3D" id="3.30.450.20">
    <property type="entry name" value="PAS domain"/>
    <property type="match status" value="4"/>
</dbReference>
<feature type="coiled-coil region" evidence="6">
    <location>
        <begin position="35"/>
        <end position="69"/>
    </location>
</feature>
<protein>
    <recommendedName>
        <fullName evidence="2">histidine kinase</fullName>
        <ecNumber evidence="2">2.7.13.3</ecNumber>
    </recommendedName>
</protein>
<sequence>MSDNENWSSNGVYLTVNDSLSNNSCDCDYSEVEPTNHLQGELAELRRHVVQLQQENHSLRQKLQQQKINVIANHSNSINCDHLLQMVIDYVPQAVFWKDCNSVYLGCNRQFAEKVGLQDPREIVGKTDDDLPWTPQEAKLYQEFDRQVISSKSPQIKVRGTRHLVQGKEILVETTKIPLDNHQGNIVGVLGILDDISDRLQQEELLKQRLAAIEASTDGIALQNSEGVFTYVNRAYLEMFGYSQAEEILGKTWQELYDGDEIEYIRREVSPVFAAENEWQGELRSRRQDGSFFIQEMSVTKSAAGVVCICRDVTERKQAEATLMLYKQAVESSSDAIAMADAQWNHFYQNPAFSEMFGCETPEEFNQVFGGISGAYTDPQIPRQIFAVISQGKNWVGEVEHRAKNNRVFQVLLRASAIKDGRGNVLGAVASLNDITSRKKAEASLREITSDLQEAQELAHIGNWELDIDTGELTWSDEVFRILGLDQTLGIPSVEQCLQCYHPEDRPLVEKALAETRNNGTTCQAEARIIKDENSVSYVHIKFKAILNHDNQIVSLFGTIMDITERKRAEIHLQQQTEKLEKALTKLKRTQTQLIQSEKMSGLGQMVAGVAHEINNPVGFIVGNVPHLEEYTQDLLLLIESYRQYYTEPPLAITELIEEIDLNFLITDIPQLINSIQNGAKRIQEIVNSLQSFSRLNESAIKEIDLHQGIDSTLMVLTSRLRPLPGEREIVVIKNYGDLPKVECYAGQINQVFLHIFNNAIDALKSSECQQSAKEPTLTITTGLTKNNLAFIRIADNGVGIPEELRSRIFDPFFTTKPVGQGTGLGLSVSYQIVVDLHKGKLNCTSEPGVGSEFCIQIPIHSEYNT</sequence>
<keyword evidence="6" id="KW-0175">Coiled coil</keyword>
<dbReference type="InterPro" id="IPR035965">
    <property type="entry name" value="PAS-like_dom_sf"/>
</dbReference>
<keyword evidence="3" id="KW-0597">Phosphoprotein</keyword>
<dbReference type="CDD" id="cd00130">
    <property type="entry name" value="PAS"/>
    <property type="match status" value="3"/>
</dbReference>
<evidence type="ECO:0000256" key="5">
    <source>
        <dbReference type="ARBA" id="ARBA00023012"/>
    </source>
</evidence>
<dbReference type="CDD" id="cd00082">
    <property type="entry name" value="HisKA"/>
    <property type="match status" value="1"/>
</dbReference>
<dbReference type="InterPro" id="IPR013656">
    <property type="entry name" value="PAS_4"/>
</dbReference>
<dbReference type="Pfam" id="PF13426">
    <property type="entry name" value="PAS_9"/>
    <property type="match status" value="2"/>
</dbReference>
<dbReference type="SMART" id="SM00091">
    <property type="entry name" value="PAS"/>
    <property type="match status" value="4"/>
</dbReference>
<dbReference type="NCBIfam" id="TIGR00229">
    <property type="entry name" value="sensory_box"/>
    <property type="match status" value="3"/>
</dbReference>
<dbReference type="PROSITE" id="PS50112">
    <property type="entry name" value="PAS"/>
    <property type="match status" value="1"/>
</dbReference>
<dbReference type="Gene3D" id="1.10.287.130">
    <property type="match status" value="1"/>
</dbReference>
<evidence type="ECO:0000256" key="4">
    <source>
        <dbReference type="ARBA" id="ARBA00022777"/>
    </source>
</evidence>
<dbReference type="EC" id="2.7.13.3" evidence="2"/>
<dbReference type="Gene3D" id="2.10.70.100">
    <property type="match status" value="1"/>
</dbReference>
<evidence type="ECO:0000259" key="8">
    <source>
        <dbReference type="PROSITE" id="PS50112"/>
    </source>
</evidence>
<feature type="domain" description="PAS" evidence="8">
    <location>
        <begin position="212"/>
        <end position="276"/>
    </location>
</feature>
<dbReference type="SUPFAM" id="SSF55785">
    <property type="entry name" value="PYP-like sensor domain (PAS domain)"/>
    <property type="match status" value="4"/>
</dbReference>
<dbReference type="Pfam" id="PF02518">
    <property type="entry name" value="HATPase_c"/>
    <property type="match status" value="1"/>
</dbReference>
<dbReference type="InterPro" id="IPR013655">
    <property type="entry name" value="PAS_fold_3"/>
</dbReference>
<dbReference type="EMBL" id="FO818640">
    <property type="protein sequence ID" value="CDM92726.1"/>
    <property type="molecule type" value="Genomic_DNA"/>
</dbReference>
<dbReference type="Pfam" id="PF08447">
    <property type="entry name" value="PAS_3"/>
    <property type="match status" value="1"/>
</dbReference>
<feature type="coiled-coil region" evidence="6">
    <location>
        <begin position="566"/>
        <end position="600"/>
    </location>
</feature>
<dbReference type="Gene3D" id="3.30.565.10">
    <property type="entry name" value="Histidine kinase-like ATPase, C-terminal domain"/>
    <property type="match status" value="1"/>
</dbReference>
<evidence type="ECO:0000259" key="9">
    <source>
        <dbReference type="PROSITE" id="PS50113"/>
    </source>
</evidence>
<evidence type="ECO:0000313" key="11">
    <source>
        <dbReference type="Proteomes" id="UP000032946"/>
    </source>
</evidence>
<dbReference type="PROSITE" id="PS50113">
    <property type="entry name" value="PAC"/>
    <property type="match status" value="3"/>
</dbReference>
<keyword evidence="4 10" id="KW-0418">Kinase</keyword>
<dbReference type="PROSITE" id="PS50109">
    <property type="entry name" value="HIS_KIN"/>
    <property type="match status" value="1"/>
</dbReference>
<reference evidence="10 11" key="1">
    <citation type="submission" date="2014-02" db="EMBL/GenBank/DDBJ databases">
        <authorList>
            <person name="Genoscope - CEA"/>
        </authorList>
    </citation>
    <scope>NUCLEOTIDE SEQUENCE [LARGE SCALE GENOMIC DNA]</scope>
    <source>
        <strain evidence="10 11">PCC 8005</strain>
    </source>
</reference>
<dbReference type="InterPro" id="IPR004358">
    <property type="entry name" value="Sig_transdc_His_kin-like_C"/>
</dbReference>
<dbReference type="InterPro" id="IPR036097">
    <property type="entry name" value="HisK_dim/P_sf"/>
</dbReference>
<evidence type="ECO:0000256" key="3">
    <source>
        <dbReference type="ARBA" id="ARBA00022553"/>
    </source>
</evidence>
<keyword evidence="10" id="KW-0808">Transferase</keyword>
<dbReference type="InterPro" id="IPR036890">
    <property type="entry name" value="HATPase_C_sf"/>
</dbReference>
<dbReference type="SMART" id="SM00086">
    <property type="entry name" value="PAC"/>
    <property type="match status" value="4"/>
</dbReference>
<feature type="domain" description="PAC" evidence="9">
    <location>
        <begin position="395"/>
        <end position="447"/>
    </location>
</feature>
<dbReference type="PANTHER" id="PTHR43065">
    <property type="entry name" value="SENSOR HISTIDINE KINASE"/>
    <property type="match status" value="1"/>
</dbReference>
<dbReference type="InterPro" id="IPR000700">
    <property type="entry name" value="PAS-assoc_C"/>
</dbReference>
<gene>
    <name evidence="10" type="ORF">ARTHRO_10399</name>
</gene>
<dbReference type="GO" id="GO:0000155">
    <property type="term" value="F:phosphorelay sensor kinase activity"/>
    <property type="evidence" value="ECO:0007669"/>
    <property type="project" value="InterPro"/>
</dbReference>
<dbReference type="Pfam" id="PF08448">
    <property type="entry name" value="PAS_4"/>
    <property type="match status" value="1"/>
</dbReference>
<dbReference type="PRINTS" id="PR00344">
    <property type="entry name" value="BCTRLSENSOR"/>
</dbReference>
<name>A0A9P1NXK7_9CYAN</name>
<keyword evidence="11" id="KW-1185">Reference proteome</keyword>
<dbReference type="SUPFAM" id="SSF55874">
    <property type="entry name" value="ATPase domain of HSP90 chaperone/DNA topoisomerase II/histidine kinase"/>
    <property type="match status" value="1"/>
</dbReference>
<dbReference type="SMART" id="SM00388">
    <property type="entry name" value="HisKA"/>
    <property type="match status" value="1"/>
</dbReference>
<dbReference type="InterPro" id="IPR005467">
    <property type="entry name" value="His_kinase_dom"/>
</dbReference>
<dbReference type="RefSeq" id="WP_006668872.1">
    <property type="nucleotide sequence ID" value="NZ_FO818640.1"/>
</dbReference>
<evidence type="ECO:0000256" key="6">
    <source>
        <dbReference type="SAM" id="Coils"/>
    </source>
</evidence>
<dbReference type="SUPFAM" id="SSF47384">
    <property type="entry name" value="Homodimeric domain of signal transducing histidine kinase"/>
    <property type="match status" value="1"/>
</dbReference>
<evidence type="ECO:0000259" key="7">
    <source>
        <dbReference type="PROSITE" id="PS50109"/>
    </source>
</evidence>
<proteinExistence type="predicted"/>
<organism evidence="10 11">
    <name type="scientific">Limnospira indica PCC 8005</name>
    <dbReference type="NCBI Taxonomy" id="376219"/>
    <lineage>
        <taxon>Bacteria</taxon>
        <taxon>Bacillati</taxon>
        <taxon>Cyanobacteriota</taxon>
        <taxon>Cyanophyceae</taxon>
        <taxon>Oscillatoriophycideae</taxon>
        <taxon>Oscillatoriales</taxon>
        <taxon>Sirenicapillariaceae</taxon>
        <taxon>Limnospira</taxon>
    </lineage>
</organism>
<comment type="catalytic activity">
    <reaction evidence="1">
        <text>ATP + protein L-histidine = ADP + protein N-phospho-L-histidine.</text>
        <dbReference type="EC" id="2.7.13.3"/>
    </reaction>
</comment>
<accession>A0A9P1NXK7</accession>
<dbReference type="Proteomes" id="UP000032946">
    <property type="component" value="Chromosome"/>
</dbReference>